<proteinExistence type="predicted"/>
<organism evidence="1 2">
    <name type="scientific">Cavenderia fasciculata</name>
    <name type="common">Slime mold</name>
    <name type="synonym">Dictyostelium fasciculatum</name>
    <dbReference type="NCBI Taxonomy" id="261658"/>
    <lineage>
        <taxon>Eukaryota</taxon>
        <taxon>Amoebozoa</taxon>
        <taxon>Evosea</taxon>
        <taxon>Eumycetozoa</taxon>
        <taxon>Dictyostelia</taxon>
        <taxon>Acytosteliales</taxon>
        <taxon>Cavenderiaceae</taxon>
        <taxon>Cavenderia</taxon>
    </lineage>
</organism>
<dbReference type="GeneID" id="14868401"/>
<dbReference type="Proteomes" id="UP000007797">
    <property type="component" value="Unassembled WGS sequence"/>
</dbReference>
<dbReference type="KEGG" id="dfa:DFA_09326"/>
<sequence>MAYNASRLARDKALEENEKKIQINLQDKAKVKQQEQINSLVEINLVNKFVSTS</sequence>
<name>F4Q7B4_CACFS</name>
<gene>
    <name evidence="1" type="ORF">DFA_09326</name>
</gene>
<dbReference type="EMBL" id="GL883024">
    <property type="protein sequence ID" value="EGG16296.1"/>
    <property type="molecule type" value="Genomic_DNA"/>
</dbReference>
<evidence type="ECO:0000313" key="1">
    <source>
        <dbReference type="EMBL" id="EGG16296.1"/>
    </source>
</evidence>
<dbReference type="RefSeq" id="XP_004354680.1">
    <property type="nucleotide sequence ID" value="XM_004354628.1"/>
</dbReference>
<keyword evidence="2" id="KW-1185">Reference proteome</keyword>
<accession>F4Q7B4</accession>
<protein>
    <submittedName>
        <fullName evidence="1">Uncharacterized protein</fullName>
    </submittedName>
</protein>
<evidence type="ECO:0000313" key="2">
    <source>
        <dbReference type="Proteomes" id="UP000007797"/>
    </source>
</evidence>
<dbReference type="AlphaFoldDB" id="F4Q7B4"/>
<reference evidence="2" key="1">
    <citation type="journal article" date="2011" name="Genome Res.">
        <title>Phylogeny-wide analysis of social amoeba genomes highlights ancient origins for complex intercellular communication.</title>
        <authorList>
            <person name="Heidel A.J."/>
            <person name="Lawal H.M."/>
            <person name="Felder M."/>
            <person name="Schilde C."/>
            <person name="Helps N.R."/>
            <person name="Tunggal B."/>
            <person name="Rivero F."/>
            <person name="John U."/>
            <person name="Schleicher M."/>
            <person name="Eichinger L."/>
            <person name="Platzer M."/>
            <person name="Noegel A.A."/>
            <person name="Schaap P."/>
            <person name="Gloeckner G."/>
        </authorList>
    </citation>
    <scope>NUCLEOTIDE SEQUENCE [LARGE SCALE GENOMIC DNA]</scope>
    <source>
        <strain evidence="2">SH3</strain>
    </source>
</reference>